<feature type="repeat" description="PPR" evidence="4">
    <location>
        <begin position="462"/>
        <end position="496"/>
    </location>
</feature>
<keyword evidence="6" id="KW-1185">Reference proteome</keyword>
<keyword evidence="2" id="KW-0677">Repeat</keyword>
<dbReference type="Gramene" id="TRITD2Bv1G158130.2">
    <property type="protein sequence ID" value="TRITD2Bv1G158130.2"/>
    <property type="gene ID" value="TRITD2Bv1G158130"/>
</dbReference>
<dbReference type="SUPFAM" id="SSF48452">
    <property type="entry name" value="TPR-like"/>
    <property type="match status" value="1"/>
</dbReference>
<comment type="similarity">
    <text evidence="1">Belongs to the PPR family. P subfamily.</text>
</comment>
<dbReference type="PROSITE" id="PS51375">
    <property type="entry name" value="PPR"/>
    <property type="match status" value="8"/>
</dbReference>
<accession>A0A9R1PRA4</accession>
<organism evidence="5 6">
    <name type="scientific">Triticum turgidum subsp. durum</name>
    <name type="common">Durum wheat</name>
    <name type="synonym">Triticum durum</name>
    <dbReference type="NCBI Taxonomy" id="4567"/>
    <lineage>
        <taxon>Eukaryota</taxon>
        <taxon>Viridiplantae</taxon>
        <taxon>Streptophyta</taxon>
        <taxon>Embryophyta</taxon>
        <taxon>Tracheophyta</taxon>
        <taxon>Spermatophyta</taxon>
        <taxon>Magnoliopsida</taxon>
        <taxon>Liliopsida</taxon>
        <taxon>Poales</taxon>
        <taxon>Poaceae</taxon>
        <taxon>BOP clade</taxon>
        <taxon>Pooideae</taxon>
        <taxon>Triticodae</taxon>
        <taxon>Triticeae</taxon>
        <taxon>Triticinae</taxon>
        <taxon>Triticum</taxon>
    </lineage>
</organism>
<feature type="repeat" description="PPR" evidence="4">
    <location>
        <begin position="427"/>
        <end position="461"/>
    </location>
</feature>
<dbReference type="Gene3D" id="1.25.40.10">
    <property type="entry name" value="Tetratricopeptide repeat domain"/>
    <property type="match status" value="5"/>
</dbReference>
<evidence type="ECO:0000313" key="5">
    <source>
        <dbReference type="EMBL" id="VAH48221.1"/>
    </source>
</evidence>
<evidence type="ECO:0000256" key="4">
    <source>
        <dbReference type="PROSITE-ProRule" id="PRU00708"/>
    </source>
</evidence>
<dbReference type="AlphaFoldDB" id="A0A9R1PRA4"/>
<dbReference type="NCBIfam" id="TIGR00756">
    <property type="entry name" value="PPR"/>
    <property type="match status" value="9"/>
</dbReference>
<feature type="repeat" description="PPR" evidence="4">
    <location>
        <begin position="108"/>
        <end position="138"/>
    </location>
</feature>
<dbReference type="InterPro" id="IPR011990">
    <property type="entry name" value="TPR-like_helical_dom_sf"/>
</dbReference>
<proteinExistence type="inferred from homology"/>
<evidence type="ECO:0000256" key="2">
    <source>
        <dbReference type="ARBA" id="ARBA00022737"/>
    </source>
</evidence>
<dbReference type="Pfam" id="PF13041">
    <property type="entry name" value="PPR_2"/>
    <property type="match status" value="4"/>
</dbReference>
<evidence type="ECO:0000256" key="1">
    <source>
        <dbReference type="ARBA" id="ARBA00007626"/>
    </source>
</evidence>
<reference evidence="5 6" key="1">
    <citation type="submission" date="2017-09" db="EMBL/GenBank/DDBJ databases">
        <authorList>
            <consortium name="International Durum Wheat Genome Sequencing Consortium (IDWGSC)"/>
            <person name="Milanesi L."/>
        </authorList>
    </citation>
    <scope>NUCLEOTIDE SEQUENCE [LARGE SCALE GENOMIC DNA]</scope>
    <source>
        <strain evidence="6">cv. Svevo</strain>
    </source>
</reference>
<dbReference type="Pfam" id="PF01535">
    <property type="entry name" value="PPR"/>
    <property type="match status" value="1"/>
</dbReference>
<evidence type="ECO:0000313" key="6">
    <source>
        <dbReference type="Proteomes" id="UP000324705"/>
    </source>
</evidence>
<dbReference type="Proteomes" id="UP000324705">
    <property type="component" value="Chromosome 2B"/>
</dbReference>
<feature type="repeat" description="PPR" evidence="4">
    <location>
        <begin position="356"/>
        <end position="390"/>
    </location>
</feature>
<feature type="repeat" description="PPR" evidence="4">
    <location>
        <begin position="286"/>
        <end position="320"/>
    </location>
</feature>
<sequence>MPPHLLLHSLLQLRVPPRHPLLRLLHSYNPIDRPPPLDQPLHDAELWIAKALATAALLLPHYLPAFRRLAPSQVAAAAALRHAPCASSTLHLFSALHSPHSQLAIPPSAHSYRYVISLMCQSGRHTDALQLFDQMTDQSGYFPNARFLSFLSGSCATAGLLDAAAALLSKASQFGCSIEAYAYNKLLGLFIGRGRVQDAVVLFEGWIQGRVYSPDVWSFNVVIKGVCKVGDVQKALELVERMDEFCCLPDTVTHNILVNGLCRAKEVSKGREVLRRLQRDGVCKPNVVTYTSVISGYCKAGRMEDAMAVYGDMVACGTSPNVVTYNVLINGYGKAGNMGSAVAVYQQMILRRCLPDVVTFSSLIDGYCRCGQLDDAMKIWTEMSQYHIQPNAHTFCIIIHTFCKQNRSGEALHFLKKMNMRTDIAPQAFIYNPVIDVLCKGGKVDEANMILMEMEEKGCHPDKYTYTILIIGHCMKGRIAEAITFFHKMVETGCTPDSIVVNSFISCLLKSGMPGEVDHIMRIAAGGASSSWKDPSPIHFINTWWILHECCQELPSPQ</sequence>
<dbReference type="PANTHER" id="PTHR47941">
    <property type="entry name" value="PENTATRICOPEPTIDE REPEAT-CONTAINING PROTEIN 3, MITOCHONDRIAL"/>
    <property type="match status" value="1"/>
</dbReference>
<keyword evidence="3" id="KW-0809">Transit peptide</keyword>
<feature type="repeat" description="PPR" evidence="4">
    <location>
        <begin position="215"/>
        <end position="249"/>
    </location>
</feature>
<feature type="repeat" description="PPR" evidence="4">
    <location>
        <begin position="321"/>
        <end position="355"/>
    </location>
</feature>
<evidence type="ECO:0000256" key="3">
    <source>
        <dbReference type="ARBA" id="ARBA00022946"/>
    </source>
</evidence>
<gene>
    <name evidence="5" type="ORF">TRITD_2Bv1G158130</name>
</gene>
<name>A0A9R1PRA4_TRITD</name>
<feature type="repeat" description="PPR" evidence="4">
    <location>
        <begin position="250"/>
        <end position="284"/>
    </location>
</feature>
<protein>
    <recommendedName>
        <fullName evidence="7">Pentatricopeptide repeat-containing protein</fullName>
    </recommendedName>
</protein>
<dbReference type="InterPro" id="IPR002885">
    <property type="entry name" value="PPR_rpt"/>
</dbReference>
<evidence type="ECO:0008006" key="7">
    <source>
        <dbReference type="Google" id="ProtNLM"/>
    </source>
</evidence>
<dbReference type="EMBL" id="LT934114">
    <property type="protein sequence ID" value="VAH48221.1"/>
    <property type="molecule type" value="Genomic_DNA"/>
</dbReference>
<dbReference type="OMA" id="AQSDDVM"/>